<dbReference type="PROSITE" id="PS00934">
    <property type="entry name" value="GLYOXALASE_I_1"/>
    <property type="match status" value="1"/>
</dbReference>
<keyword evidence="1" id="KW-0479">Metal-binding</keyword>
<dbReference type="Proteomes" id="UP001152867">
    <property type="component" value="Unassembled WGS sequence"/>
</dbReference>
<protein>
    <submittedName>
        <fullName evidence="3">VOC family protein</fullName>
    </submittedName>
</protein>
<dbReference type="Gene3D" id="3.10.180.10">
    <property type="entry name" value="2,3-Dihydroxybiphenyl 1,2-Dioxygenase, domain 1"/>
    <property type="match status" value="2"/>
</dbReference>
<feature type="domain" description="VOC" evidence="2">
    <location>
        <begin position="169"/>
        <end position="286"/>
    </location>
</feature>
<accession>A0ABT6DE00</accession>
<dbReference type="InterPro" id="IPR029068">
    <property type="entry name" value="Glyas_Bleomycin-R_OHBP_Dase"/>
</dbReference>
<gene>
    <name evidence="3" type="ORF">NNA32_11105</name>
</gene>
<evidence type="ECO:0000259" key="2">
    <source>
        <dbReference type="PROSITE" id="PS51819"/>
    </source>
</evidence>
<reference evidence="3" key="1">
    <citation type="submission" date="2022-06" db="EMBL/GenBank/DDBJ databases">
        <title>Antifungal cultures and metabolites of lactic acid bacteria for use in dairy fermentations.</title>
        <authorList>
            <person name="Zhao Z."/>
            <person name="Gaenzle M."/>
        </authorList>
    </citation>
    <scope>NUCLEOTIDE SEQUENCE</scope>
    <source>
        <strain evidence="3">FUA3126</strain>
    </source>
</reference>
<dbReference type="PANTHER" id="PTHR43279:SF1">
    <property type="entry name" value="CATECHOL-2,3-DIOXYGENASE"/>
    <property type="match status" value="1"/>
</dbReference>
<dbReference type="SUPFAM" id="SSF54593">
    <property type="entry name" value="Glyoxalase/Bleomycin resistance protein/Dihydroxybiphenyl dioxygenase"/>
    <property type="match status" value="2"/>
</dbReference>
<dbReference type="EMBL" id="JANDJP010000018">
    <property type="protein sequence ID" value="MDF9914788.1"/>
    <property type="molecule type" value="Genomic_DNA"/>
</dbReference>
<dbReference type="InterPro" id="IPR004360">
    <property type="entry name" value="Glyas_Fos-R_dOase_dom"/>
</dbReference>
<organism evidence="3 4">
    <name type="scientific">Furfurilactobacillus milii</name>
    <dbReference type="NCBI Taxonomy" id="2888272"/>
    <lineage>
        <taxon>Bacteria</taxon>
        <taxon>Bacillati</taxon>
        <taxon>Bacillota</taxon>
        <taxon>Bacilli</taxon>
        <taxon>Lactobacillales</taxon>
        <taxon>Lactobacillaceae</taxon>
        <taxon>Furfurilactobacillus</taxon>
    </lineage>
</organism>
<comment type="caution">
    <text evidence="3">The sequence shown here is derived from an EMBL/GenBank/DDBJ whole genome shotgun (WGS) entry which is preliminary data.</text>
</comment>
<evidence type="ECO:0000256" key="1">
    <source>
        <dbReference type="ARBA" id="ARBA00022723"/>
    </source>
</evidence>
<dbReference type="InterPro" id="IPR018146">
    <property type="entry name" value="Glyoxalase_1_CS"/>
</dbReference>
<dbReference type="InterPro" id="IPR037523">
    <property type="entry name" value="VOC_core"/>
</dbReference>
<dbReference type="PANTHER" id="PTHR43279">
    <property type="entry name" value="CATECHOL-2,3-DIOXYGENASE"/>
    <property type="match status" value="1"/>
</dbReference>
<feature type="domain" description="VOC" evidence="2">
    <location>
        <begin position="10"/>
        <end position="127"/>
    </location>
</feature>
<proteinExistence type="predicted"/>
<name>A0ABT6DE00_9LACO</name>
<dbReference type="RefSeq" id="WP_178941856.1">
    <property type="nucleotide sequence ID" value="NZ_JAIWJG010000017.1"/>
</dbReference>
<evidence type="ECO:0000313" key="3">
    <source>
        <dbReference type="EMBL" id="MDF9914788.1"/>
    </source>
</evidence>
<keyword evidence="4" id="KW-1185">Reference proteome</keyword>
<evidence type="ECO:0000313" key="4">
    <source>
        <dbReference type="Proteomes" id="UP001152867"/>
    </source>
</evidence>
<dbReference type="PROSITE" id="PS51819">
    <property type="entry name" value="VOC"/>
    <property type="match status" value="2"/>
</dbReference>
<dbReference type="Pfam" id="PF00903">
    <property type="entry name" value="Glyoxalase"/>
    <property type="match status" value="2"/>
</dbReference>
<sequence>MTFRINPETTVSHVTLRVHNLVTMTNFYTQIIGLIVLQQTSKIATLTIPGDEQPRLTLKQGYDTVRNLHTTGLYHTAWIQPTRRDLANTLQHYQQHHIPVFLAADHRFSQSLYVWDPEMNAVEVYYDFPRKDWLILPDGRMPQRTIPLDTKALLREADNQWRGLAFGSRLGHIHLRVSVLKTSTHFYNQILGFDLKDWLVPHASFLAADGYHHHIALNDWHGPYPNMSQNQTGLMDFSINVGTRDAWLNLRQQLVNQAWPFDQTQELIQLSDPDQNKLNFVYFDET</sequence>